<evidence type="ECO:0000313" key="3">
    <source>
        <dbReference type="EMBL" id="KAK4226468.1"/>
    </source>
</evidence>
<feature type="compositionally biased region" description="Basic and acidic residues" evidence="1">
    <location>
        <begin position="23"/>
        <end position="36"/>
    </location>
</feature>
<gene>
    <name evidence="3" type="ORF">QBC38DRAFT_444607</name>
</gene>
<dbReference type="EMBL" id="MU865347">
    <property type="protein sequence ID" value="KAK4226468.1"/>
    <property type="molecule type" value="Genomic_DNA"/>
</dbReference>
<feature type="signal peptide" evidence="2">
    <location>
        <begin position="1"/>
        <end position="19"/>
    </location>
</feature>
<dbReference type="AlphaFoldDB" id="A0AAN7BN95"/>
<keyword evidence="2" id="KW-0732">Signal</keyword>
<proteinExistence type="predicted"/>
<keyword evidence="4" id="KW-1185">Reference proteome</keyword>
<dbReference type="Pfam" id="PF21203">
    <property type="entry name" value="ECM10"/>
    <property type="match status" value="1"/>
</dbReference>
<dbReference type="PANTHER" id="PTHR39219:SF1">
    <property type="entry name" value="ER MEMBRANE PROTEIN COMPLEX SUBUNIT 10"/>
    <property type="match status" value="1"/>
</dbReference>
<organism evidence="3 4">
    <name type="scientific">Podospora fimiseda</name>
    <dbReference type="NCBI Taxonomy" id="252190"/>
    <lineage>
        <taxon>Eukaryota</taxon>
        <taxon>Fungi</taxon>
        <taxon>Dikarya</taxon>
        <taxon>Ascomycota</taxon>
        <taxon>Pezizomycotina</taxon>
        <taxon>Sordariomycetes</taxon>
        <taxon>Sordariomycetidae</taxon>
        <taxon>Sordariales</taxon>
        <taxon>Podosporaceae</taxon>
        <taxon>Podospora</taxon>
    </lineage>
</organism>
<accession>A0AAN7BN95</accession>
<feature type="region of interest" description="Disordered" evidence="1">
    <location>
        <begin position="18"/>
        <end position="39"/>
    </location>
</feature>
<sequence>MRATTLFSTLLAAAATVTASSSSDHDHDNDYGHNDDSSSSSNLVLAPIYIQPVTHNNINNLSPPTLLAEIQYPSSSSSTDDSSSRPEIISYSAPEFETDSSLVRVGVWDEKSKKWTSSTSVLAAKNFGKGYSPHFLLTLDNTQQQGNKNGDGEEQVIGVVVRGVKIDAGITRDFGPQVIITRVEMGKEVEMGRDVKVDEGGRRVEVQEKSFLQKYWWALAIAAVLLVGGGGDGK</sequence>
<name>A0AAN7BN95_9PEZI</name>
<comment type="caution">
    <text evidence="3">The sequence shown here is derived from an EMBL/GenBank/DDBJ whole genome shotgun (WGS) entry which is preliminary data.</text>
</comment>
<feature type="chain" id="PRO_5043014075" evidence="2">
    <location>
        <begin position="20"/>
        <end position="234"/>
    </location>
</feature>
<dbReference type="PANTHER" id="PTHR39219">
    <property type="entry name" value="ER MEMBRANE PROTEIN COMPLEX SUBUNIT 10"/>
    <property type="match status" value="1"/>
</dbReference>
<reference evidence="3" key="1">
    <citation type="journal article" date="2023" name="Mol. Phylogenet. Evol.">
        <title>Genome-scale phylogeny and comparative genomics of the fungal order Sordariales.</title>
        <authorList>
            <person name="Hensen N."/>
            <person name="Bonometti L."/>
            <person name="Westerberg I."/>
            <person name="Brannstrom I.O."/>
            <person name="Guillou S."/>
            <person name="Cros-Aarteil S."/>
            <person name="Calhoun S."/>
            <person name="Haridas S."/>
            <person name="Kuo A."/>
            <person name="Mondo S."/>
            <person name="Pangilinan J."/>
            <person name="Riley R."/>
            <person name="LaButti K."/>
            <person name="Andreopoulos B."/>
            <person name="Lipzen A."/>
            <person name="Chen C."/>
            <person name="Yan M."/>
            <person name="Daum C."/>
            <person name="Ng V."/>
            <person name="Clum A."/>
            <person name="Steindorff A."/>
            <person name="Ohm R.A."/>
            <person name="Martin F."/>
            <person name="Silar P."/>
            <person name="Natvig D.O."/>
            <person name="Lalanne C."/>
            <person name="Gautier V."/>
            <person name="Ament-Velasquez S.L."/>
            <person name="Kruys A."/>
            <person name="Hutchinson M.I."/>
            <person name="Powell A.J."/>
            <person name="Barry K."/>
            <person name="Miller A.N."/>
            <person name="Grigoriev I.V."/>
            <person name="Debuchy R."/>
            <person name="Gladieux P."/>
            <person name="Hiltunen Thoren M."/>
            <person name="Johannesson H."/>
        </authorList>
    </citation>
    <scope>NUCLEOTIDE SEQUENCE</scope>
    <source>
        <strain evidence="3">CBS 990.96</strain>
    </source>
</reference>
<protein>
    <submittedName>
        <fullName evidence="3">Uncharacterized protein</fullName>
    </submittedName>
</protein>
<evidence type="ECO:0000313" key="4">
    <source>
        <dbReference type="Proteomes" id="UP001301958"/>
    </source>
</evidence>
<reference evidence="3" key="2">
    <citation type="submission" date="2023-05" db="EMBL/GenBank/DDBJ databases">
        <authorList>
            <consortium name="Lawrence Berkeley National Laboratory"/>
            <person name="Steindorff A."/>
            <person name="Hensen N."/>
            <person name="Bonometti L."/>
            <person name="Westerberg I."/>
            <person name="Brannstrom I.O."/>
            <person name="Guillou S."/>
            <person name="Cros-Aarteil S."/>
            <person name="Calhoun S."/>
            <person name="Haridas S."/>
            <person name="Kuo A."/>
            <person name="Mondo S."/>
            <person name="Pangilinan J."/>
            <person name="Riley R."/>
            <person name="Labutti K."/>
            <person name="Andreopoulos B."/>
            <person name="Lipzen A."/>
            <person name="Chen C."/>
            <person name="Yanf M."/>
            <person name="Daum C."/>
            <person name="Ng V."/>
            <person name="Clum A."/>
            <person name="Ohm R."/>
            <person name="Martin F."/>
            <person name="Silar P."/>
            <person name="Natvig D."/>
            <person name="Lalanne C."/>
            <person name="Gautier V."/>
            <person name="Ament-Velasquez S.L."/>
            <person name="Kruys A."/>
            <person name="Hutchinson M.I."/>
            <person name="Powell A.J."/>
            <person name="Barry K."/>
            <person name="Miller A.N."/>
            <person name="Grigoriev I.V."/>
            <person name="Debuchy R."/>
            <person name="Gladieux P."/>
            <person name="Thoren M.H."/>
            <person name="Johannesson H."/>
        </authorList>
    </citation>
    <scope>NUCLEOTIDE SEQUENCE</scope>
    <source>
        <strain evidence="3">CBS 990.96</strain>
    </source>
</reference>
<evidence type="ECO:0000256" key="1">
    <source>
        <dbReference type="SAM" id="MobiDB-lite"/>
    </source>
</evidence>
<evidence type="ECO:0000256" key="2">
    <source>
        <dbReference type="SAM" id="SignalP"/>
    </source>
</evidence>
<dbReference type="Proteomes" id="UP001301958">
    <property type="component" value="Unassembled WGS sequence"/>
</dbReference>